<dbReference type="OMA" id="VCCRSIF"/>
<organism evidence="3 4">
    <name type="scientific">Nicotiana attenuata</name>
    <name type="common">Coyote tobacco</name>
    <dbReference type="NCBI Taxonomy" id="49451"/>
    <lineage>
        <taxon>Eukaryota</taxon>
        <taxon>Viridiplantae</taxon>
        <taxon>Streptophyta</taxon>
        <taxon>Embryophyta</taxon>
        <taxon>Tracheophyta</taxon>
        <taxon>Spermatophyta</taxon>
        <taxon>Magnoliopsida</taxon>
        <taxon>eudicotyledons</taxon>
        <taxon>Gunneridae</taxon>
        <taxon>Pentapetalae</taxon>
        <taxon>asterids</taxon>
        <taxon>lamiids</taxon>
        <taxon>Solanales</taxon>
        <taxon>Solanaceae</taxon>
        <taxon>Nicotianoideae</taxon>
        <taxon>Nicotianeae</taxon>
        <taxon>Nicotiana</taxon>
    </lineage>
</organism>
<evidence type="ECO:0000259" key="2">
    <source>
        <dbReference type="Pfam" id="PF24750"/>
    </source>
</evidence>
<dbReference type="Pfam" id="PF24750">
    <property type="entry name" value="b-prop_At3g26010-like"/>
    <property type="match status" value="1"/>
</dbReference>
<dbReference type="InterPro" id="IPR017451">
    <property type="entry name" value="F-box-assoc_interact_dom"/>
</dbReference>
<dbReference type="PANTHER" id="PTHR35546:SF21">
    <property type="entry name" value="F-BOX DOMAIN-CONTAINING PROTEIN"/>
    <property type="match status" value="1"/>
</dbReference>
<proteinExistence type="predicted"/>
<feature type="domain" description="F-box" evidence="1">
    <location>
        <begin position="10"/>
        <end position="44"/>
    </location>
</feature>
<dbReference type="InterPro" id="IPR055290">
    <property type="entry name" value="At3g26010-like"/>
</dbReference>
<reference evidence="3" key="1">
    <citation type="submission" date="2016-11" db="EMBL/GenBank/DDBJ databases">
        <title>The genome of Nicotiana attenuata.</title>
        <authorList>
            <person name="Xu S."/>
            <person name="Brockmoeller T."/>
            <person name="Gaquerel E."/>
            <person name="Navarro A."/>
            <person name="Kuhl H."/>
            <person name="Gase K."/>
            <person name="Ling Z."/>
            <person name="Zhou W."/>
            <person name="Kreitzer C."/>
            <person name="Stanke M."/>
            <person name="Tang H."/>
            <person name="Lyons E."/>
            <person name="Pandey P."/>
            <person name="Pandey S.P."/>
            <person name="Timmermann B."/>
            <person name="Baldwin I.T."/>
        </authorList>
    </citation>
    <scope>NUCLEOTIDE SEQUENCE [LARGE SCALE GENOMIC DNA]</scope>
    <source>
        <strain evidence="3">UT</strain>
    </source>
</reference>
<sequence length="389" mass="45252">MKKELWSPSNDMLFEVLPKLSTKDLLKLKCVSKEWQCLISDRSFIQVQLKNMEPPSGFFYQGRYQWCDEDYDWISYMPISGSVATEEVHNNVLDFLPENIVILDSRYGLVCCRSIFPCNVPLIYICNPVNKEWKAIQWPNPSRECSITLVFEPLKKPIDEFTKFKVVIVSYQDETSTEGDGYGYFSFNIYSSETGLWRRSGEICYCNRNMLKKGCVCVKGIIYWLTDGDQILMFDPENEISLLISIPLPRNQFNLKPEMCLGEAEGRLHYVLICEHGLQLWVLEDRFTSQWDLTYTISLKELENENNKYLFKIAEKLASNFTTDDIPWIGTLAFKDNILLMRVSVNIYLYHFETRKMRHLCSLSALAPKPFFVATVVPYTMSLVPLSQS</sequence>
<dbReference type="InterPro" id="IPR036047">
    <property type="entry name" value="F-box-like_dom_sf"/>
</dbReference>
<dbReference type="Gramene" id="OIS97432">
    <property type="protein sequence ID" value="OIS97432"/>
    <property type="gene ID" value="A4A49_31818"/>
</dbReference>
<evidence type="ECO:0000313" key="4">
    <source>
        <dbReference type="Proteomes" id="UP000187609"/>
    </source>
</evidence>
<name>A0A1J6IQL0_NICAT</name>
<protein>
    <submittedName>
        <fullName evidence="3">F-box protein</fullName>
    </submittedName>
</protein>
<dbReference type="InterPro" id="IPR001810">
    <property type="entry name" value="F-box_dom"/>
</dbReference>
<dbReference type="PANTHER" id="PTHR35546">
    <property type="entry name" value="F-BOX PROTEIN INTERACTION DOMAIN PROTEIN-RELATED"/>
    <property type="match status" value="1"/>
</dbReference>
<dbReference type="EMBL" id="MJEQ01037192">
    <property type="protein sequence ID" value="OIS97432.1"/>
    <property type="molecule type" value="Genomic_DNA"/>
</dbReference>
<dbReference type="Pfam" id="PF00646">
    <property type="entry name" value="F-box"/>
    <property type="match status" value="1"/>
</dbReference>
<evidence type="ECO:0000313" key="3">
    <source>
        <dbReference type="EMBL" id="OIS97432.1"/>
    </source>
</evidence>
<comment type="caution">
    <text evidence="3">The sequence shown here is derived from an EMBL/GenBank/DDBJ whole genome shotgun (WGS) entry which is preliminary data.</text>
</comment>
<keyword evidence="4" id="KW-1185">Reference proteome</keyword>
<feature type="domain" description="F-box protein At3g26010-like beta-propeller" evidence="2">
    <location>
        <begin position="100"/>
        <end position="302"/>
    </location>
</feature>
<dbReference type="SUPFAM" id="SSF81383">
    <property type="entry name" value="F-box domain"/>
    <property type="match status" value="1"/>
</dbReference>
<dbReference type="AlphaFoldDB" id="A0A1J6IQL0"/>
<dbReference type="Proteomes" id="UP000187609">
    <property type="component" value="Unassembled WGS sequence"/>
</dbReference>
<gene>
    <name evidence="3" type="ORF">A4A49_31818</name>
</gene>
<evidence type="ECO:0000259" key="1">
    <source>
        <dbReference type="Pfam" id="PF00646"/>
    </source>
</evidence>
<dbReference type="NCBIfam" id="TIGR01640">
    <property type="entry name" value="F_box_assoc_1"/>
    <property type="match status" value="1"/>
</dbReference>
<dbReference type="InterPro" id="IPR056592">
    <property type="entry name" value="Beta-prop_At3g26010-like"/>
</dbReference>
<accession>A0A1J6IQL0</accession>
<dbReference type="STRING" id="49451.A0A1J6IQL0"/>